<dbReference type="AlphaFoldDB" id="A0A9X3SNC6"/>
<keyword evidence="3" id="KW-1185">Reference proteome</keyword>
<dbReference type="Proteomes" id="UP001146067">
    <property type="component" value="Unassembled WGS sequence"/>
</dbReference>
<protein>
    <submittedName>
        <fullName evidence="2">Uncharacterized protein</fullName>
    </submittedName>
</protein>
<dbReference type="RefSeq" id="WP_270107840.1">
    <property type="nucleotide sequence ID" value="NZ_JAPZVP010000001.1"/>
</dbReference>
<evidence type="ECO:0000256" key="1">
    <source>
        <dbReference type="SAM" id="MobiDB-lite"/>
    </source>
</evidence>
<accession>A0A9X3SNC6</accession>
<gene>
    <name evidence="2" type="ORF">O1R50_00390</name>
</gene>
<reference evidence="2" key="1">
    <citation type="submission" date="2022-12" db="EMBL/GenBank/DDBJ databases">
        <title>Gycomyces niveus sp.nov.,a novel actinomycete isolated from soil in Shouguan.</title>
        <authorList>
            <person name="Yang X."/>
        </authorList>
    </citation>
    <scope>NUCLEOTIDE SEQUENCE</scope>
    <source>
        <strain evidence="2">NEAU-A15</strain>
    </source>
</reference>
<proteinExistence type="predicted"/>
<feature type="region of interest" description="Disordered" evidence="1">
    <location>
        <begin position="1"/>
        <end position="36"/>
    </location>
</feature>
<organism evidence="2 3">
    <name type="scientific">Glycomyces luteolus</name>
    <dbReference type="NCBI Taxonomy" id="2670330"/>
    <lineage>
        <taxon>Bacteria</taxon>
        <taxon>Bacillati</taxon>
        <taxon>Actinomycetota</taxon>
        <taxon>Actinomycetes</taxon>
        <taxon>Glycomycetales</taxon>
        <taxon>Glycomycetaceae</taxon>
        <taxon>Glycomyces</taxon>
    </lineage>
</organism>
<name>A0A9X3SNC6_9ACTN</name>
<dbReference type="EMBL" id="JAPZVP010000001">
    <property type="protein sequence ID" value="MDA1358062.1"/>
    <property type="molecule type" value="Genomic_DNA"/>
</dbReference>
<sequence>MLLADPAPGPVRLGPAEAVHADTERPAADRAPVEVGVETRNGDRLEVDVRQGLVIREIGEMRDLADFLQISHGHTWSNDRACPWLRYESALRPVRLQLPFRFSQLLWKAGGPNPTDDTAVGVPVGYTPKNTSASA</sequence>
<feature type="compositionally biased region" description="Basic and acidic residues" evidence="1">
    <location>
        <begin position="19"/>
        <end position="32"/>
    </location>
</feature>
<evidence type="ECO:0000313" key="2">
    <source>
        <dbReference type="EMBL" id="MDA1358062.1"/>
    </source>
</evidence>
<comment type="caution">
    <text evidence="2">The sequence shown here is derived from an EMBL/GenBank/DDBJ whole genome shotgun (WGS) entry which is preliminary data.</text>
</comment>
<evidence type="ECO:0000313" key="3">
    <source>
        <dbReference type="Proteomes" id="UP001146067"/>
    </source>
</evidence>